<organism evidence="2 3">
    <name type="scientific">Phanerochaete carnosa (strain HHB-10118-sp)</name>
    <name type="common">White-rot fungus</name>
    <name type="synonym">Peniophora carnosa</name>
    <dbReference type="NCBI Taxonomy" id="650164"/>
    <lineage>
        <taxon>Eukaryota</taxon>
        <taxon>Fungi</taxon>
        <taxon>Dikarya</taxon>
        <taxon>Basidiomycota</taxon>
        <taxon>Agaricomycotina</taxon>
        <taxon>Agaricomycetes</taxon>
        <taxon>Polyporales</taxon>
        <taxon>Phanerochaetaceae</taxon>
        <taxon>Phanerochaete</taxon>
    </lineage>
</organism>
<dbReference type="Proteomes" id="UP000008370">
    <property type="component" value="Unassembled WGS sequence"/>
</dbReference>
<feature type="region of interest" description="Disordered" evidence="1">
    <location>
        <begin position="1"/>
        <end position="30"/>
    </location>
</feature>
<evidence type="ECO:0000313" key="2">
    <source>
        <dbReference type="EMBL" id="EKM57914.1"/>
    </source>
</evidence>
<dbReference type="KEGG" id="pco:PHACADRAFT_193056"/>
<accession>K5WFR2</accession>
<evidence type="ECO:0000256" key="1">
    <source>
        <dbReference type="SAM" id="MobiDB-lite"/>
    </source>
</evidence>
<protein>
    <submittedName>
        <fullName evidence="2">Uncharacterized protein</fullName>
    </submittedName>
</protein>
<dbReference type="GeneID" id="18910886"/>
<dbReference type="AlphaFoldDB" id="K5WFR2"/>
<name>K5WFR2_PHACS</name>
<sequence>MAATRARKAEEQEEQQRKAEEKHQQKAAEKQALVQMAKITASLAIELDVAPMAELVVSPKAAT</sequence>
<feature type="compositionally biased region" description="Basic and acidic residues" evidence="1">
    <location>
        <begin position="7"/>
        <end position="29"/>
    </location>
</feature>
<dbReference type="HOGENOM" id="CLU_2886553_0_0_1"/>
<dbReference type="RefSeq" id="XP_007393253.1">
    <property type="nucleotide sequence ID" value="XM_007393191.1"/>
</dbReference>
<proteinExistence type="predicted"/>
<reference evidence="2 3" key="1">
    <citation type="journal article" date="2012" name="BMC Genomics">
        <title>Comparative genomics of the white-rot fungi, Phanerochaete carnosa and P. chrysosporium, to elucidate the genetic basis of the distinct wood types they colonize.</title>
        <authorList>
            <person name="Suzuki H."/>
            <person name="MacDonald J."/>
            <person name="Syed K."/>
            <person name="Salamov A."/>
            <person name="Hori C."/>
            <person name="Aerts A."/>
            <person name="Henrissat B."/>
            <person name="Wiebenga A."/>
            <person name="vanKuyk P.A."/>
            <person name="Barry K."/>
            <person name="Lindquist E."/>
            <person name="LaButti K."/>
            <person name="Lapidus A."/>
            <person name="Lucas S."/>
            <person name="Coutinho P."/>
            <person name="Gong Y."/>
            <person name="Samejima M."/>
            <person name="Mahadevan R."/>
            <person name="Abou-Zaid M."/>
            <person name="de Vries R.P."/>
            <person name="Igarashi K."/>
            <person name="Yadav J.S."/>
            <person name="Grigoriev I.V."/>
            <person name="Master E.R."/>
        </authorList>
    </citation>
    <scope>NUCLEOTIDE SEQUENCE [LARGE SCALE GENOMIC DNA]</scope>
    <source>
        <strain evidence="2 3">HHB-10118-sp</strain>
    </source>
</reference>
<dbReference type="InParanoid" id="K5WFR2"/>
<gene>
    <name evidence="2" type="ORF">PHACADRAFT_193056</name>
</gene>
<keyword evidence="3" id="KW-1185">Reference proteome</keyword>
<evidence type="ECO:0000313" key="3">
    <source>
        <dbReference type="Proteomes" id="UP000008370"/>
    </source>
</evidence>
<dbReference type="EMBL" id="JH930470">
    <property type="protein sequence ID" value="EKM57914.1"/>
    <property type="molecule type" value="Genomic_DNA"/>
</dbReference>